<dbReference type="AlphaFoldDB" id="A0A7W8H9Y4"/>
<feature type="transmembrane region" description="Helical" evidence="13">
    <location>
        <begin position="415"/>
        <end position="437"/>
    </location>
</feature>
<name>A0A7W8H9Y4_9FIRM</name>
<evidence type="ECO:0000256" key="13">
    <source>
        <dbReference type="SAM" id="Phobius"/>
    </source>
</evidence>
<dbReference type="EMBL" id="JACHFW010000004">
    <property type="protein sequence ID" value="MBB5264375.1"/>
    <property type="molecule type" value="Genomic_DNA"/>
</dbReference>
<comment type="subcellular location">
    <subcellularLocation>
        <location evidence="2">Cell membrane</location>
        <topology evidence="2">Multi-pass membrane protein</topology>
    </subcellularLocation>
</comment>
<comment type="caution">
    <text evidence="15">The sequence shown here is derived from an EMBL/GenBank/DDBJ whole genome shotgun (WGS) entry which is preliminary data.</text>
</comment>
<evidence type="ECO:0000313" key="16">
    <source>
        <dbReference type="Proteomes" id="UP000543642"/>
    </source>
</evidence>
<keyword evidence="7" id="KW-1003">Cell membrane</keyword>
<evidence type="ECO:0000256" key="10">
    <source>
        <dbReference type="ARBA" id="ARBA00023065"/>
    </source>
</evidence>
<keyword evidence="10" id="KW-0406">Ion transport</keyword>
<evidence type="ECO:0000256" key="12">
    <source>
        <dbReference type="ARBA" id="ARBA00031636"/>
    </source>
</evidence>
<dbReference type="PANTHER" id="PTHR43298:SF2">
    <property type="entry name" value="FMN_FAD EXPORTER YEEO-RELATED"/>
    <property type="match status" value="1"/>
</dbReference>
<organism evidence="15 16">
    <name type="scientific">Catenibacillus scindens</name>
    <dbReference type="NCBI Taxonomy" id="673271"/>
    <lineage>
        <taxon>Bacteria</taxon>
        <taxon>Bacillati</taxon>
        <taxon>Bacillota</taxon>
        <taxon>Clostridia</taxon>
        <taxon>Lachnospirales</taxon>
        <taxon>Lachnospiraceae</taxon>
        <taxon>Catenibacillus</taxon>
    </lineage>
</organism>
<gene>
    <name evidence="15" type="ORF">HNP82_001486</name>
</gene>
<feature type="transmembrane region" description="Helical" evidence="13">
    <location>
        <begin position="318"/>
        <end position="338"/>
    </location>
</feature>
<keyword evidence="6" id="KW-0050">Antiport</keyword>
<dbReference type="GO" id="GO:0006811">
    <property type="term" value="P:monoatomic ion transport"/>
    <property type="evidence" value="ECO:0007669"/>
    <property type="project" value="UniProtKB-KW"/>
</dbReference>
<evidence type="ECO:0000256" key="9">
    <source>
        <dbReference type="ARBA" id="ARBA00022989"/>
    </source>
</evidence>
<evidence type="ECO:0000256" key="14">
    <source>
        <dbReference type="SAM" id="SignalP"/>
    </source>
</evidence>
<dbReference type="InterPro" id="IPR002528">
    <property type="entry name" value="MATE_fam"/>
</dbReference>
<feature type="transmembrane region" description="Helical" evidence="13">
    <location>
        <begin position="389"/>
        <end position="409"/>
    </location>
</feature>
<keyword evidence="16" id="KW-1185">Reference proteome</keyword>
<dbReference type="InterPro" id="IPR048279">
    <property type="entry name" value="MdtK-like"/>
</dbReference>
<dbReference type="GO" id="GO:0042910">
    <property type="term" value="F:xenobiotic transmembrane transporter activity"/>
    <property type="evidence" value="ECO:0007669"/>
    <property type="project" value="InterPro"/>
</dbReference>
<proteinExistence type="inferred from homology"/>
<dbReference type="GO" id="GO:0015297">
    <property type="term" value="F:antiporter activity"/>
    <property type="evidence" value="ECO:0007669"/>
    <property type="project" value="UniProtKB-KW"/>
</dbReference>
<evidence type="ECO:0000256" key="2">
    <source>
        <dbReference type="ARBA" id="ARBA00004651"/>
    </source>
</evidence>
<dbReference type="NCBIfam" id="TIGR00797">
    <property type="entry name" value="matE"/>
    <property type="match status" value="1"/>
</dbReference>
<dbReference type="InterPro" id="IPR050222">
    <property type="entry name" value="MATE_MdtK"/>
</dbReference>
<dbReference type="RefSeq" id="WP_183772928.1">
    <property type="nucleotide sequence ID" value="NZ_JACHFW010000004.1"/>
</dbReference>
<feature type="signal peptide" evidence="14">
    <location>
        <begin position="1"/>
        <end position="18"/>
    </location>
</feature>
<evidence type="ECO:0000256" key="1">
    <source>
        <dbReference type="ARBA" id="ARBA00003408"/>
    </source>
</evidence>
<keyword evidence="11 13" id="KW-0472">Membrane</keyword>
<evidence type="ECO:0000256" key="5">
    <source>
        <dbReference type="ARBA" id="ARBA00022448"/>
    </source>
</evidence>
<dbReference type="Proteomes" id="UP000543642">
    <property type="component" value="Unassembled WGS sequence"/>
</dbReference>
<comment type="similarity">
    <text evidence="3">Belongs to the multi antimicrobial extrusion (MATE) (TC 2.A.66.1) family.</text>
</comment>
<evidence type="ECO:0000256" key="7">
    <source>
        <dbReference type="ARBA" id="ARBA00022475"/>
    </source>
</evidence>
<evidence type="ECO:0000313" key="15">
    <source>
        <dbReference type="EMBL" id="MBB5264375.1"/>
    </source>
</evidence>
<evidence type="ECO:0000256" key="11">
    <source>
        <dbReference type="ARBA" id="ARBA00023136"/>
    </source>
</evidence>
<dbReference type="Pfam" id="PF01554">
    <property type="entry name" value="MatE"/>
    <property type="match status" value="2"/>
</dbReference>
<dbReference type="PIRSF" id="PIRSF006603">
    <property type="entry name" value="DinF"/>
    <property type="match status" value="1"/>
</dbReference>
<keyword evidence="5" id="KW-0813">Transport</keyword>
<dbReference type="PANTHER" id="PTHR43298">
    <property type="entry name" value="MULTIDRUG RESISTANCE PROTEIN NORM-RELATED"/>
    <property type="match status" value="1"/>
</dbReference>
<keyword evidence="14" id="KW-0732">Signal</keyword>
<feature type="transmembrane region" description="Helical" evidence="13">
    <location>
        <begin position="140"/>
        <end position="157"/>
    </location>
</feature>
<feature type="transmembrane region" description="Helical" evidence="13">
    <location>
        <begin position="358"/>
        <end position="377"/>
    </location>
</feature>
<keyword evidence="8 13" id="KW-0812">Transmembrane</keyword>
<protein>
    <recommendedName>
        <fullName evidence="4">Probable multidrug resistance protein NorM</fullName>
    </recommendedName>
    <alternativeName>
        <fullName evidence="12">Multidrug-efflux transporter</fullName>
    </alternativeName>
</protein>
<feature type="transmembrane region" description="Helical" evidence="13">
    <location>
        <begin position="196"/>
        <end position="217"/>
    </location>
</feature>
<evidence type="ECO:0000256" key="6">
    <source>
        <dbReference type="ARBA" id="ARBA00022449"/>
    </source>
</evidence>
<sequence length="467" mass="50879">MKIFVRNPFFYKTLAVLAVPIALQSMITVGVNMTDNVMLGTLGEVKMSGATLANNFISIFQCCCMGFGMGASVLTSRFWGMKNMDSLKKSVVLMMRGVAVLSTFFALATLLFPSVIMGLFTNDPQVIAAGVDYFMISIPNYYLLGFSLTTSLVLRSVGKANIPLFSSIVAFFINVFFNWVFIFGNLGAPRLEVRGAALGTLIARVFEFCFIMGFFFFKEDHIRMKIRDLKMKCKDLLGEYIRIAMPVLVSDTLLGIGNSAVSAVMGHIGATFVAANAITSVTQQLSTVVIQGIAQASCIMTGNTLGEGDADKAQEQGVTFAALGFIIGVVGCLLVLVLKNPIISLYNITEETRLLANQLMDAMGIVIIFQAMNSILTKGLLRGGGDTRFLMVADILFLWCVSIPLGALAGLSWQWSGFAVFICLKLDQFIKAVWCLGRLKSRKWIKKIKPAKEPETGEKTVANIATD</sequence>
<feature type="chain" id="PRO_5039632338" description="Probable multidrug resistance protein NorM" evidence="14">
    <location>
        <begin position="19"/>
        <end position="467"/>
    </location>
</feature>
<dbReference type="GO" id="GO:0005886">
    <property type="term" value="C:plasma membrane"/>
    <property type="evidence" value="ECO:0007669"/>
    <property type="project" value="UniProtKB-SubCell"/>
</dbReference>
<evidence type="ECO:0000256" key="3">
    <source>
        <dbReference type="ARBA" id="ARBA00010199"/>
    </source>
</evidence>
<feature type="transmembrane region" description="Helical" evidence="13">
    <location>
        <begin position="52"/>
        <end position="76"/>
    </location>
</feature>
<feature type="transmembrane region" description="Helical" evidence="13">
    <location>
        <begin position="164"/>
        <end position="184"/>
    </location>
</feature>
<feature type="transmembrane region" description="Helical" evidence="13">
    <location>
        <begin position="97"/>
        <end position="120"/>
    </location>
</feature>
<keyword evidence="9 13" id="KW-1133">Transmembrane helix</keyword>
<evidence type="ECO:0000256" key="8">
    <source>
        <dbReference type="ARBA" id="ARBA00022692"/>
    </source>
</evidence>
<reference evidence="15 16" key="1">
    <citation type="submission" date="2020-08" db="EMBL/GenBank/DDBJ databases">
        <title>Genomic Encyclopedia of Type Strains, Phase IV (KMG-IV): sequencing the most valuable type-strain genomes for metagenomic binning, comparative biology and taxonomic classification.</title>
        <authorList>
            <person name="Goeker M."/>
        </authorList>
    </citation>
    <scope>NUCLEOTIDE SEQUENCE [LARGE SCALE GENOMIC DNA]</scope>
    <source>
        <strain evidence="15 16">DSM 106146</strain>
    </source>
</reference>
<accession>A0A7W8H9Y4</accession>
<feature type="transmembrane region" description="Helical" evidence="13">
    <location>
        <begin position="9"/>
        <end position="32"/>
    </location>
</feature>
<evidence type="ECO:0000256" key="4">
    <source>
        <dbReference type="ARBA" id="ARBA00020268"/>
    </source>
</evidence>
<comment type="function">
    <text evidence="1">Multidrug efflux pump.</text>
</comment>